<dbReference type="AlphaFoldDB" id="A0A7X2NQ22"/>
<reference evidence="1 2" key="1">
    <citation type="submission" date="2019-08" db="EMBL/GenBank/DDBJ databases">
        <title>In-depth cultivation of the pig gut microbiome towards novel bacterial diversity and tailored functional studies.</title>
        <authorList>
            <person name="Wylensek D."/>
            <person name="Hitch T.C.A."/>
            <person name="Clavel T."/>
        </authorList>
    </citation>
    <scope>NUCLEOTIDE SEQUENCE [LARGE SCALE GENOMIC DNA]</scope>
    <source>
        <strain evidence="1 2">Oil+RF-744-GAM-WT-6</strain>
    </source>
</reference>
<protein>
    <submittedName>
        <fullName evidence="1">Catalase</fullName>
    </submittedName>
</protein>
<name>A0A7X2NQ22_9FIRM</name>
<evidence type="ECO:0000313" key="1">
    <source>
        <dbReference type="EMBL" id="MSS57476.1"/>
    </source>
</evidence>
<evidence type="ECO:0000313" key="2">
    <source>
        <dbReference type="Proteomes" id="UP000461880"/>
    </source>
</evidence>
<organism evidence="1 2">
    <name type="scientific">Stecheria intestinalis</name>
    <dbReference type="NCBI Taxonomy" id="2606630"/>
    <lineage>
        <taxon>Bacteria</taxon>
        <taxon>Bacillati</taxon>
        <taxon>Bacillota</taxon>
        <taxon>Erysipelotrichia</taxon>
        <taxon>Erysipelotrichales</taxon>
        <taxon>Erysipelotrichaceae</taxon>
        <taxon>Stecheria</taxon>
    </lineage>
</organism>
<dbReference type="EMBL" id="VUMN01000001">
    <property type="protein sequence ID" value="MSS57476.1"/>
    <property type="molecule type" value="Genomic_DNA"/>
</dbReference>
<comment type="caution">
    <text evidence="1">The sequence shown here is derived from an EMBL/GenBank/DDBJ whole genome shotgun (WGS) entry which is preliminary data.</text>
</comment>
<keyword evidence="2" id="KW-1185">Reference proteome</keyword>
<sequence>MSFWQRFTGHLKTVHHHRALVRKYCFACGLYWQGLTHDLSKYSPTEFIPSVHYYQGWRSPYPVEKKEKGYSMGWLHHKGRNPHHWEYWYDTINGVWQPVKMPYRYLIESICDRIAASRTYHKDAYKSSDALNYFLQHHGDQYMHPETAKEMEKILRMVAENGEEDTFRKIRQSLKEHREV</sequence>
<accession>A0A7X2NQ22</accession>
<gene>
    <name evidence="1" type="ORF">FYJ51_00925</name>
</gene>
<dbReference type="InterPro" id="IPR043721">
    <property type="entry name" value="DUF5662"/>
</dbReference>
<dbReference type="Pfam" id="PF18907">
    <property type="entry name" value="DUF5662"/>
    <property type="match status" value="1"/>
</dbReference>
<proteinExistence type="predicted"/>
<dbReference type="Proteomes" id="UP000461880">
    <property type="component" value="Unassembled WGS sequence"/>
</dbReference>